<dbReference type="GeneTree" id="ENSGT00940000156038"/>
<proteinExistence type="predicted"/>
<dbReference type="SMART" id="SM00241">
    <property type="entry name" value="ZP"/>
    <property type="match status" value="1"/>
</dbReference>
<dbReference type="RefSeq" id="XP_028998783.1">
    <property type="nucleotide sequence ID" value="XM_029142950.3"/>
</dbReference>
<dbReference type="KEGG" id="bspl:114851240"/>
<feature type="domain" description="ZP" evidence="4">
    <location>
        <begin position="521"/>
        <end position="775"/>
    </location>
</feature>
<dbReference type="RefSeq" id="XP_028998784.1">
    <property type="nucleotide sequence ID" value="XM_029142951.3"/>
</dbReference>
<dbReference type="Proteomes" id="UP000515150">
    <property type="component" value="Chromosome 2"/>
</dbReference>
<evidence type="ECO:0000256" key="1">
    <source>
        <dbReference type="ARBA" id="ARBA00022729"/>
    </source>
</evidence>
<dbReference type="PANTHER" id="PTHR14002:SF50">
    <property type="entry name" value="ALPHA-TECTORIN-LIKE-RELATED"/>
    <property type="match status" value="1"/>
</dbReference>
<sequence>MTSSMLRPLIYLSVLSLLAGAAAQIYEQQTINASSVLNSSCPFTFYGRTYQQIYVTISNDTFAICFNGFYDPQTRGDCIVGPQFPFNQITFYTASYSYNYYYYYCYMVLYTSDYYNYNFSYTQFVLYNSTTGASVSFYEGNKGSWVYDVQVNGVTVDKLNINNSATSYYSYASVDIRGCRHSGVVYKPGTAVTSDPTTCYSLICDTSAVLRNVTCDPWERCQGNGICASTACTVTGPAVIDFYGRLGSIQDRCTYSLLSRLSGPSFQVLANFQERRRKDVSFVDSVALVLSGSGLFINLGQGGTVQVNGAPLALNSSALVGGVELFKDQSGVTARLSLSNYTVSVFFNGYTAQIHTAGPAGSPLSGLCRNSSVSLSEVRSAYSASGCEVLYNDTADSSVNCSAEMQRCNLLRASPFASCNDLVDPQPYISACVATMCRYPSVDELRCQFPQAYAGACSLRGGGAGSWWGAVGCASPQAYCPDRLCSSHEFCARGAGGSVCLCRALFAASHSSTGALGAPAVCSSNAASIALARCLLEERNISYSALHLRDGRCRGRMDEQTHMLTFSFDTSNTCGAVITSNDSYVTYSNAITDQDNSSDVIVRHDQVYIDFSCYYTQPQIRSISFRVKTNSVVQHITAGAWFYSLTMTSYTDAARSQPLTPSSEVQLDQRIWVELRTDGLDGSVVAVVTDSCWATSGPSPSGSLRYDLIVNGCPNPADQTVQMQGNGLGTSSYFSFNMFQFSGQSADVYLHCEVQLCVRGSRSCVPVCSGAARRRRFARRRPAYEEEAAAFISMAWTE</sequence>
<evidence type="ECO:0000256" key="2">
    <source>
        <dbReference type="ARBA" id="ARBA00023157"/>
    </source>
</evidence>
<dbReference type="InterPro" id="IPR001507">
    <property type="entry name" value="ZP_dom"/>
</dbReference>
<dbReference type="InterPro" id="IPR055355">
    <property type="entry name" value="ZP-C"/>
</dbReference>
<gene>
    <name evidence="6 7" type="primary">LOC114851240</name>
</gene>
<keyword evidence="2" id="KW-1015">Disulfide bond</keyword>
<dbReference type="OrthoDB" id="9987373at2759"/>
<evidence type="ECO:0000256" key="3">
    <source>
        <dbReference type="SAM" id="SignalP"/>
    </source>
</evidence>
<protein>
    <submittedName>
        <fullName evidence="6 7">Uncharacterized protein LOC114851240 isoform X1</fullName>
    </submittedName>
</protein>
<dbReference type="InterPro" id="IPR014853">
    <property type="entry name" value="VWF/SSPO/ZAN-like_Cys-rich_dom"/>
</dbReference>
<keyword evidence="5" id="KW-1185">Reference proteome</keyword>
<keyword evidence="1 3" id="KW-0732">Signal</keyword>
<evidence type="ECO:0000313" key="6">
    <source>
        <dbReference type="RefSeq" id="XP_028998783.1"/>
    </source>
</evidence>
<organism evidence="5 7">
    <name type="scientific">Betta splendens</name>
    <name type="common">Siamese fighting fish</name>
    <dbReference type="NCBI Taxonomy" id="158456"/>
    <lineage>
        <taxon>Eukaryota</taxon>
        <taxon>Metazoa</taxon>
        <taxon>Chordata</taxon>
        <taxon>Craniata</taxon>
        <taxon>Vertebrata</taxon>
        <taxon>Euteleostomi</taxon>
        <taxon>Actinopterygii</taxon>
        <taxon>Neopterygii</taxon>
        <taxon>Teleostei</taxon>
        <taxon>Neoteleostei</taxon>
        <taxon>Acanthomorphata</taxon>
        <taxon>Anabantaria</taxon>
        <taxon>Anabantiformes</taxon>
        <taxon>Anabantoidei</taxon>
        <taxon>Osphronemidae</taxon>
        <taxon>Betta</taxon>
    </lineage>
</organism>
<dbReference type="GeneID" id="114851240"/>
<dbReference type="SMART" id="SM00832">
    <property type="entry name" value="C8"/>
    <property type="match status" value="1"/>
</dbReference>
<evidence type="ECO:0000313" key="5">
    <source>
        <dbReference type="Proteomes" id="UP000515150"/>
    </source>
</evidence>
<dbReference type="Gene3D" id="2.60.40.3210">
    <property type="entry name" value="Zona pellucida, ZP-N domain"/>
    <property type="match status" value="1"/>
</dbReference>
<evidence type="ECO:0000259" key="4">
    <source>
        <dbReference type="PROSITE" id="PS51034"/>
    </source>
</evidence>
<evidence type="ECO:0000313" key="7">
    <source>
        <dbReference type="RefSeq" id="XP_028998784.1"/>
    </source>
</evidence>
<name>A0A6P7LXV7_BETSP</name>
<dbReference type="Pfam" id="PF00100">
    <property type="entry name" value="Zona_pellucida"/>
    <property type="match status" value="1"/>
</dbReference>
<feature type="chain" id="PRO_5044651613" evidence="3">
    <location>
        <begin position="24"/>
        <end position="798"/>
    </location>
</feature>
<dbReference type="Pfam" id="PF23344">
    <property type="entry name" value="ZP-N"/>
    <property type="match status" value="1"/>
</dbReference>
<dbReference type="PANTHER" id="PTHR14002">
    <property type="entry name" value="ENDOGLIN/TGF-BETA RECEPTOR TYPE III"/>
    <property type="match status" value="1"/>
</dbReference>
<accession>A0A6P7LXV7</accession>
<dbReference type="InterPro" id="IPR055356">
    <property type="entry name" value="ZP-N"/>
</dbReference>
<feature type="signal peptide" evidence="3">
    <location>
        <begin position="1"/>
        <end position="23"/>
    </location>
</feature>
<dbReference type="Pfam" id="PF08742">
    <property type="entry name" value="C8"/>
    <property type="match status" value="1"/>
</dbReference>
<dbReference type="InterPro" id="IPR042235">
    <property type="entry name" value="ZP-C_dom"/>
</dbReference>
<dbReference type="AlphaFoldDB" id="A0A6P7LXV7"/>
<dbReference type="Gene3D" id="2.60.40.4100">
    <property type="entry name" value="Zona pellucida, ZP-C domain"/>
    <property type="match status" value="1"/>
</dbReference>
<dbReference type="PROSITE" id="PS51034">
    <property type="entry name" value="ZP_2"/>
    <property type="match status" value="1"/>
</dbReference>
<reference evidence="6 7" key="1">
    <citation type="submission" date="2025-04" db="UniProtKB">
        <authorList>
            <consortium name="RefSeq"/>
        </authorList>
    </citation>
    <scope>IDENTIFICATION</scope>
</reference>